<dbReference type="AlphaFoldDB" id="A0AAE1IFG2"/>
<evidence type="ECO:0000313" key="3">
    <source>
        <dbReference type="Proteomes" id="UP001273209"/>
    </source>
</evidence>
<gene>
    <name evidence="2" type="ORF">Triagg1_4026</name>
</gene>
<proteinExistence type="predicted"/>
<dbReference type="Proteomes" id="UP001273209">
    <property type="component" value="Unassembled WGS sequence"/>
</dbReference>
<protein>
    <recommendedName>
        <fullName evidence="1">DUF7779 domain-containing protein</fullName>
    </recommendedName>
</protein>
<dbReference type="RefSeq" id="XP_062757046.1">
    <property type="nucleotide sequence ID" value="XM_062898384.1"/>
</dbReference>
<evidence type="ECO:0000259" key="1">
    <source>
        <dbReference type="Pfam" id="PF25000"/>
    </source>
</evidence>
<dbReference type="Pfam" id="PF25000">
    <property type="entry name" value="DUF7779"/>
    <property type="match status" value="1"/>
</dbReference>
<dbReference type="InterPro" id="IPR027417">
    <property type="entry name" value="P-loop_NTPase"/>
</dbReference>
<feature type="domain" description="DUF7779" evidence="1">
    <location>
        <begin position="508"/>
        <end position="594"/>
    </location>
</feature>
<keyword evidence="3" id="KW-1185">Reference proteome</keyword>
<sequence length="763" mass="86496">MDISPEQIQMQLFNLSQTNEDCLRRLEEVDRKLIILIDTEDHFKQRIEFWLQENPSKSTLLLAQVKQLPSALSGFLSRLEKASLGKVALKRANTGRLLGHMYASIDVAIEAIPISQLADTGNTTFVRLVEQITDMVEKLDRFNQLSSEFSPIQNLLRTFVSIYRHIMLFLTQVILCFRESQGPIVDLSQKEWKGVEKQFSNLTRAFVGAYSDIRDLRAVKTIYPSLCQEFTTLTLAANAAAAPLQQRVFGSHSVIMLPLRNAKFFGRESILNEIDHVLRNNQSAIGPIAITLSGLGGIGKSQIAREYAYRWKEQYDIILWIASETALSLDQSLRKAAVELKLDNVSQTDSFQNKVAVRGKLERSDTPWLLIFDNLHDASIVADFWPRRGLGSIIVTSVVSDVVFNLNPYRIRVPAFSDDEAIECLLDHLSIDSTVELNKISAAKINQELGGHPLAIVRVAAFARSCKLRIEECADQIELALEEVRDTSPIEKFDNYPKEICTVWNMSFKKISENSQAMSLLGMLSYLAAETIPEALFMPNLSREEYPSNILFCSSGFKLKTVQGDLLNWALIEKDFEGNISLHRLIQKETHHFLNGSQKQLAFDQAAFLLYHAFPKRDEGQYLHGDWEQGNLFLNHIVTLNRHYLDLSSSPTIYPSLHYARLLSNCAWFLCEKGNDIEARTILIGGLDACEKLKRKSESDEIDAIYARMLNTSAHLEGLRGFFDSQIEKFNQVLNIRKRVLTANHEEISGRHSNTEKGLYVTT</sequence>
<dbReference type="EMBL" id="JAWRVG010000012">
    <property type="protein sequence ID" value="KAK4077059.1"/>
    <property type="molecule type" value="Genomic_DNA"/>
</dbReference>
<dbReference type="GO" id="GO:0043531">
    <property type="term" value="F:ADP binding"/>
    <property type="evidence" value="ECO:0007669"/>
    <property type="project" value="InterPro"/>
</dbReference>
<organism evidence="2 3">
    <name type="scientific">Trichoderma aggressivum f. europaeum</name>
    <dbReference type="NCBI Taxonomy" id="173218"/>
    <lineage>
        <taxon>Eukaryota</taxon>
        <taxon>Fungi</taxon>
        <taxon>Dikarya</taxon>
        <taxon>Ascomycota</taxon>
        <taxon>Pezizomycotina</taxon>
        <taxon>Sordariomycetes</taxon>
        <taxon>Hypocreomycetidae</taxon>
        <taxon>Hypocreales</taxon>
        <taxon>Hypocreaceae</taxon>
        <taxon>Trichoderma</taxon>
    </lineage>
</organism>
<comment type="caution">
    <text evidence="2">The sequence shown here is derived from an EMBL/GenBank/DDBJ whole genome shotgun (WGS) entry which is preliminary data.</text>
</comment>
<dbReference type="PANTHER" id="PTHR35205">
    <property type="entry name" value="NB-ARC AND TPR DOMAIN PROTEIN"/>
    <property type="match status" value="1"/>
</dbReference>
<dbReference type="InterPro" id="IPR056681">
    <property type="entry name" value="DUF7779"/>
</dbReference>
<accession>A0AAE1IFG2</accession>
<evidence type="ECO:0000313" key="2">
    <source>
        <dbReference type="EMBL" id="KAK4077059.1"/>
    </source>
</evidence>
<dbReference type="Gene3D" id="3.40.50.300">
    <property type="entry name" value="P-loop containing nucleotide triphosphate hydrolases"/>
    <property type="match status" value="1"/>
</dbReference>
<dbReference type="PANTHER" id="PTHR35205:SF1">
    <property type="entry name" value="ZU5 DOMAIN-CONTAINING PROTEIN"/>
    <property type="match status" value="1"/>
</dbReference>
<dbReference type="SUPFAM" id="SSF52540">
    <property type="entry name" value="P-loop containing nucleoside triphosphate hydrolases"/>
    <property type="match status" value="1"/>
</dbReference>
<dbReference type="GeneID" id="87918289"/>
<reference evidence="2" key="1">
    <citation type="submission" date="2023-11" db="EMBL/GenBank/DDBJ databases">
        <title>The genome sequences of three competitors of mushroom-forming fungi.</title>
        <authorList>
            <person name="Beijen E."/>
            <person name="Ohm R.A."/>
        </authorList>
    </citation>
    <scope>NUCLEOTIDE SEQUENCE</scope>
    <source>
        <strain evidence="2">CBS 100526</strain>
    </source>
</reference>
<name>A0AAE1IFG2_9HYPO</name>